<comment type="caution">
    <text evidence="4">The sequence shown here is derived from an EMBL/GenBank/DDBJ whole genome shotgun (WGS) entry which is preliminary data.</text>
</comment>
<keyword evidence="2" id="KW-0732">Signal</keyword>
<dbReference type="Proteomes" id="UP001597286">
    <property type="component" value="Unassembled WGS sequence"/>
</dbReference>
<evidence type="ECO:0000259" key="3">
    <source>
        <dbReference type="Pfam" id="PF16640"/>
    </source>
</evidence>
<evidence type="ECO:0000313" key="5">
    <source>
        <dbReference type="Proteomes" id="UP001597286"/>
    </source>
</evidence>
<reference evidence="5" key="1">
    <citation type="journal article" date="2019" name="Int. J. Syst. Evol. Microbiol.">
        <title>The Global Catalogue of Microorganisms (GCM) 10K type strain sequencing project: providing services to taxonomists for standard genome sequencing and annotation.</title>
        <authorList>
            <consortium name="The Broad Institute Genomics Platform"/>
            <consortium name="The Broad Institute Genome Sequencing Center for Infectious Disease"/>
            <person name="Wu L."/>
            <person name="Ma J."/>
        </authorList>
    </citation>
    <scope>NUCLEOTIDE SEQUENCE [LARGE SCALE GENOMIC DNA]</scope>
    <source>
        <strain evidence="5">DT72</strain>
    </source>
</reference>
<sequence>MQNRTVRRLVAGASTAAMAAGFAASLGVGAASAAPVSQSTNSGDWTFNRTISNGTPAPGETVTVTNAIRWNGGLAPTISAFKDYHPACLTYVAGSSRVNGKTVTTNVTNPTLVTMTGSWIRSAVDRNIDYTLQYTVGADCGRDLALTTGAGISSNQGLSSENQTAGPSLTVPKSASTAGVAVSPAPKAGAATTLTATVTAGATGSVEFANNGAVLGTGTVSNGASTYSWTPSPADAGQGYSITAKYLGDAAYLPSTSAPQTGTVSAPDVATGTALAAPATADNSAPVDLVATVSPTPAGGTVQFKDGDANIGAPVPVTGGSATLSHAFTTDGAHQVTAVYSGADGFTGSTSAARTVTVSVPNADTTTVLTAPSHAKTGVAVSIAATVAPAPNAGTVQFFDSGTPIGAPVAVAGSVAILAHTFDGAGSHSITAVFSGAPGFVTSTAAAATVQVSAPAPDEVVTTTTLNAPVAADQGQAVTLHATVAPASAGGTVQFFDGTTPIGAPVPVTAGAASVTHTFATAGAHGVTAVYSGGAGFLASSSDAQVVNVAAPTTPDTGGSPFGS</sequence>
<dbReference type="Gene3D" id="2.60.40.10">
    <property type="entry name" value="Immunoglobulins"/>
    <property type="match status" value="4"/>
</dbReference>
<feature type="region of interest" description="Disordered" evidence="1">
    <location>
        <begin position="36"/>
        <end position="58"/>
    </location>
</feature>
<dbReference type="EMBL" id="JBHUFB010000019">
    <property type="protein sequence ID" value="MFD1814392.1"/>
    <property type="molecule type" value="Genomic_DNA"/>
</dbReference>
<feature type="domain" description="Bacterial Ig-like" evidence="3">
    <location>
        <begin position="276"/>
        <end position="359"/>
    </location>
</feature>
<dbReference type="InterPro" id="IPR006311">
    <property type="entry name" value="TAT_signal"/>
</dbReference>
<organism evidence="4 5">
    <name type="scientific">Rhodococcus gannanensis</name>
    <dbReference type="NCBI Taxonomy" id="1960308"/>
    <lineage>
        <taxon>Bacteria</taxon>
        <taxon>Bacillati</taxon>
        <taxon>Actinomycetota</taxon>
        <taxon>Actinomycetes</taxon>
        <taxon>Mycobacteriales</taxon>
        <taxon>Nocardiaceae</taxon>
        <taxon>Rhodococcus</taxon>
    </lineage>
</organism>
<gene>
    <name evidence="4" type="ORF">ACFSJG_19430</name>
</gene>
<evidence type="ECO:0000313" key="4">
    <source>
        <dbReference type="EMBL" id="MFD1814392.1"/>
    </source>
</evidence>
<proteinExistence type="predicted"/>
<evidence type="ECO:0000256" key="2">
    <source>
        <dbReference type="SAM" id="SignalP"/>
    </source>
</evidence>
<dbReference type="PROSITE" id="PS51318">
    <property type="entry name" value="TAT"/>
    <property type="match status" value="1"/>
</dbReference>
<feature type="chain" id="PRO_5046715412" evidence="2">
    <location>
        <begin position="20"/>
        <end position="564"/>
    </location>
</feature>
<evidence type="ECO:0000256" key="1">
    <source>
        <dbReference type="SAM" id="MobiDB-lite"/>
    </source>
</evidence>
<dbReference type="Pfam" id="PF16640">
    <property type="entry name" value="Big_3_5"/>
    <property type="match status" value="4"/>
</dbReference>
<feature type="domain" description="Bacterial Ig-like" evidence="3">
    <location>
        <begin position="184"/>
        <end position="264"/>
    </location>
</feature>
<accession>A0ABW4P9S4</accession>
<feature type="domain" description="Bacterial Ig-like" evidence="3">
    <location>
        <begin position="467"/>
        <end position="550"/>
    </location>
</feature>
<dbReference type="InterPro" id="IPR032109">
    <property type="entry name" value="Big_3_5"/>
</dbReference>
<dbReference type="RefSeq" id="WP_378486889.1">
    <property type="nucleotide sequence ID" value="NZ_JBHUFB010000019.1"/>
</dbReference>
<name>A0ABW4P9S4_9NOCA</name>
<dbReference type="InterPro" id="IPR013783">
    <property type="entry name" value="Ig-like_fold"/>
</dbReference>
<protein>
    <submittedName>
        <fullName evidence="4">Ig-like domain repeat protein</fullName>
    </submittedName>
</protein>
<feature type="region of interest" description="Disordered" evidence="1">
    <location>
        <begin position="152"/>
        <end position="171"/>
    </location>
</feature>
<keyword evidence="5" id="KW-1185">Reference proteome</keyword>
<feature type="compositionally biased region" description="Polar residues" evidence="1">
    <location>
        <begin position="38"/>
        <end position="55"/>
    </location>
</feature>
<feature type="domain" description="Bacterial Ig-like" evidence="3">
    <location>
        <begin position="370"/>
        <end position="453"/>
    </location>
</feature>
<feature type="signal peptide" evidence="2">
    <location>
        <begin position="1"/>
        <end position="19"/>
    </location>
</feature>